<dbReference type="AlphaFoldDB" id="A0A9P1FF36"/>
<gene>
    <name evidence="2" type="ORF">C1SCF055_LOCUS967</name>
</gene>
<feature type="compositionally biased region" description="Pro residues" evidence="1">
    <location>
        <begin position="464"/>
        <end position="480"/>
    </location>
</feature>
<keyword evidence="4" id="KW-0547">Nucleotide-binding</keyword>
<reference evidence="3" key="2">
    <citation type="submission" date="2024-04" db="EMBL/GenBank/DDBJ databases">
        <authorList>
            <person name="Chen Y."/>
            <person name="Shah S."/>
            <person name="Dougan E. K."/>
            <person name="Thang M."/>
            <person name="Chan C."/>
        </authorList>
    </citation>
    <scope>NUCLEOTIDE SEQUENCE [LARGE SCALE GENOMIC DNA]</scope>
</reference>
<dbReference type="OrthoDB" id="432672at2759"/>
<accession>A0A9P1FF36</accession>
<dbReference type="EMBL" id="CAMXCT030000006">
    <property type="protein sequence ID" value="CAL4759692.1"/>
    <property type="molecule type" value="Genomic_DNA"/>
</dbReference>
<organism evidence="2">
    <name type="scientific">Cladocopium goreaui</name>
    <dbReference type="NCBI Taxonomy" id="2562237"/>
    <lineage>
        <taxon>Eukaryota</taxon>
        <taxon>Sar</taxon>
        <taxon>Alveolata</taxon>
        <taxon>Dinophyceae</taxon>
        <taxon>Suessiales</taxon>
        <taxon>Symbiodiniaceae</taxon>
        <taxon>Cladocopium</taxon>
    </lineage>
</organism>
<evidence type="ECO:0000313" key="4">
    <source>
        <dbReference type="EMBL" id="CAL4759692.1"/>
    </source>
</evidence>
<evidence type="ECO:0000313" key="5">
    <source>
        <dbReference type="Proteomes" id="UP001152797"/>
    </source>
</evidence>
<comment type="caution">
    <text evidence="2">The sequence shown here is derived from an EMBL/GenBank/DDBJ whole genome shotgun (WGS) entry which is preliminary data.</text>
</comment>
<proteinExistence type="predicted"/>
<name>A0A9P1FF36_9DINO</name>
<evidence type="ECO:0000256" key="1">
    <source>
        <dbReference type="SAM" id="MobiDB-lite"/>
    </source>
</evidence>
<evidence type="ECO:0000313" key="3">
    <source>
        <dbReference type="EMBL" id="CAL1125755.1"/>
    </source>
</evidence>
<keyword evidence="4" id="KW-0067">ATP-binding</keyword>
<sequence>MRCLWGVQWRHFSRLAPSKLPPLWWQEGWPRKRAGSVAEAELLAPLGELLMPGTPVGELFRSFKSPPGWGGHCLEPDLTTYGVLKDEAAALFVEYDGYWRHAEKEGMVRDQLKNLTLLAFAPSGSFVVRISHRSGSKLDGHVLCIGADAWRQGDRKSLVTTLKALLKQMLPRLEHVLHPDAKTHLQKQVQKKHVVISRSAQQFCEGAMIRGRGSTPKEISVFLKAQGFEHSDIQMLQKRALVTRFFTAKQTAALVARSPRSVSYSFDRLEERLSLLAEQGKIQILESAMRLTDDTFRKRFLLGSRSKGKGKGGKARESWTSWTSGAGAATWTADWTYGYGWDGWGGDVWYDTSQQLDWNAPATAWASSRQTEWRPRRPRRRENQGTGSSRPRPNATAAAPADEEHLTATAEVELPFPPSTTQNADPAAETTEAQGELQETAGAADGAGSQKEPEPLHAVEPNGPAEPVPAPPELEQPDPAPQELGEADEIWLEHPAARKGATSRARLFPLWREVAWSEPAMQLLSFGRWSEAWPFAMTEGLYKSLAEEFHRRNSSASSPELLDDWEEMAEDLCAAHLADEDCMPWYNFAALLRLRCALGEEEECDDGARISTAPRPTLQVPSRAPGKDLVAFIRDVSGEGLALGLSPAAASAAGFSAVGPSAASGIWEKVEILPWTLLHPQPPSWEGAACTVRWRFHVVDLRAKPTEFHAGNKNTWRFNDGAGYWSQMKVLPGILTVEMYMERTLPLQVELGVMRNAPSDSEPEVRAVLLSDQLCMCLEHRRPELGLHCLCPEALLEANAPLPPPSEVSHWPSTAEYMASWRPAVDLEAAASAADEDDTRILYNVEITWGEKSAEMPLKRGTRPPIL</sequence>
<protein>
    <submittedName>
        <fullName evidence="4">Helicase with zinc finger domain 2</fullName>
    </submittedName>
</protein>
<feature type="region of interest" description="Disordered" evidence="1">
    <location>
        <begin position="414"/>
        <end position="482"/>
    </location>
</feature>
<dbReference type="EMBL" id="CAMXCT010000006">
    <property type="protein sequence ID" value="CAI3972380.1"/>
    <property type="molecule type" value="Genomic_DNA"/>
</dbReference>
<evidence type="ECO:0000313" key="2">
    <source>
        <dbReference type="EMBL" id="CAI3972380.1"/>
    </source>
</evidence>
<dbReference type="Proteomes" id="UP001152797">
    <property type="component" value="Unassembled WGS sequence"/>
</dbReference>
<keyword evidence="4" id="KW-0378">Hydrolase</keyword>
<feature type="region of interest" description="Disordered" evidence="1">
    <location>
        <begin position="365"/>
        <end position="402"/>
    </location>
</feature>
<feature type="compositionally biased region" description="Low complexity" evidence="1">
    <location>
        <begin position="390"/>
        <end position="400"/>
    </location>
</feature>
<keyword evidence="5" id="KW-1185">Reference proteome</keyword>
<keyword evidence="4" id="KW-0347">Helicase</keyword>
<reference evidence="2" key="1">
    <citation type="submission" date="2022-10" db="EMBL/GenBank/DDBJ databases">
        <authorList>
            <person name="Chen Y."/>
            <person name="Dougan E. K."/>
            <person name="Chan C."/>
            <person name="Rhodes N."/>
            <person name="Thang M."/>
        </authorList>
    </citation>
    <scope>NUCLEOTIDE SEQUENCE</scope>
</reference>
<dbReference type="GO" id="GO:0004386">
    <property type="term" value="F:helicase activity"/>
    <property type="evidence" value="ECO:0007669"/>
    <property type="project" value="UniProtKB-KW"/>
</dbReference>
<dbReference type="EMBL" id="CAMXCT020000006">
    <property type="protein sequence ID" value="CAL1125755.1"/>
    <property type="molecule type" value="Genomic_DNA"/>
</dbReference>